<proteinExistence type="predicted"/>
<protein>
    <submittedName>
        <fullName evidence="1">Uncharacterized protein</fullName>
    </submittedName>
</protein>
<evidence type="ECO:0000313" key="2">
    <source>
        <dbReference type="Proteomes" id="UP000824132"/>
    </source>
</evidence>
<organism evidence="1 2">
    <name type="scientific">Candidatus Borkfalkia avistercoris</name>
    <dbReference type="NCBI Taxonomy" id="2838504"/>
    <lineage>
        <taxon>Bacteria</taxon>
        <taxon>Bacillati</taxon>
        <taxon>Bacillota</taxon>
        <taxon>Clostridia</taxon>
        <taxon>Christensenellales</taxon>
        <taxon>Christensenellaceae</taxon>
        <taxon>Candidatus Borkfalkia</taxon>
    </lineage>
</organism>
<reference evidence="1" key="2">
    <citation type="submission" date="2021-04" db="EMBL/GenBank/DDBJ databases">
        <authorList>
            <person name="Gilroy R."/>
        </authorList>
    </citation>
    <scope>NUCLEOTIDE SEQUENCE</scope>
    <source>
        <strain evidence="1">CHK187-5294</strain>
    </source>
</reference>
<accession>A0A9D2CZP8</accession>
<gene>
    <name evidence="1" type="ORF">H9727_05905</name>
</gene>
<dbReference type="AlphaFoldDB" id="A0A9D2CZP8"/>
<dbReference type="EMBL" id="DXCL01000031">
    <property type="protein sequence ID" value="HIZ03804.1"/>
    <property type="molecule type" value="Genomic_DNA"/>
</dbReference>
<evidence type="ECO:0000313" key="1">
    <source>
        <dbReference type="EMBL" id="HIZ03804.1"/>
    </source>
</evidence>
<reference evidence="1" key="1">
    <citation type="journal article" date="2021" name="PeerJ">
        <title>Extensive microbial diversity within the chicken gut microbiome revealed by metagenomics and culture.</title>
        <authorList>
            <person name="Gilroy R."/>
            <person name="Ravi A."/>
            <person name="Getino M."/>
            <person name="Pursley I."/>
            <person name="Horton D.L."/>
            <person name="Alikhan N.F."/>
            <person name="Baker D."/>
            <person name="Gharbi K."/>
            <person name="Hall N."/>
            <person name="Watson M."/>
            <person name="Adriaenssens E.M."/>
            <person name="Foster-Nyarko E."/>
            <person name="Jarju S."/>
            <person name="Secka A."/>
            <person name="Antonio M."/>
            <person name="Oren A."/>
            <person name="Chaudhuri R.R."/>
            <person name="La Ragione R."/>
            <person name="Hildebrand F."/>
            <person name="Pallen M.J."/>
        </authorList>
    </citation>
    <scope>NUCLEOTIDE SEQUENCE</scope>
    <source>
        <strain evidence="1">CHK187-5294</strain>
    </source>
</reference>
<comment type="caution">
    <text evidence="1">The sequence shown here is derived from an EMBL/GenBank/DDBJ whole genome shotgun (WGS) entry which is preliminary data.</text>
</comment>
<sequence length="75" mass="8327">MRKLTDSARRARDVLARENAVLPAECERVAVRELEKTLSEFFVLTGGVSLKVERGDKLVISVSAKAERIKPFGVL</sequence>
<name>A0A9D2CZP8_9FIRM</name>
<dbReference type="Proteomes" id="UP000824132">
    <property type="component" value="Unassembled WGS sequence"/>
</dbReference>